<dbReference type="EMBL" id="MN740311">
    <property type="protein sequence ID" value="QHT99613.1"/>
    <property type="molecule type" value="Genomic_DNA"/>
</dbReference>
<dbReference type="InterPro" id="IPR016192">
    <property type="entry name" value="APOBEC/CMP_deaminase_Zn-bd"/>
</dbReference>
<dbReference type="InterPro" id="IPR015517">
    <property type="entry name" value="dCMP_deaminase-rel"/>
</dbReference>
<dbReference type="PANTHER" id="PTHR11086">
    <property type="entry name" value="DEOXYCYTIDYLATE DEAMINASE-RELATED"/>
    <property type="match status" value="1"/>
</dbReference>
<evidence type="ECO:0000256" key="3">
    <source>
        <dbReference type="ARBA" id="ARBA00022801"/>
    </source>
</evidence>
<dbReference type="GO" id="GO:0005737">
    <property type="term" value="C:cytoplasm"/>
    <property type="evidence" value="ECO:0007669"/>
    <property type="project" value="TreeGrafter"/>
</dbReference>
<feature type="domain" description="CMP/dCMP-type deaminase" evidence="5">
    <location>
        <begin position="5"/>
        <end position="129"/>
    </location>
</feature>
<dbReference type="GO" id="GO:0004132">
    <property type="term" value="F:dCMP deaminase activity"/>
    <property type="evidence" value="ECO:0007669"/>
    <property type="project" value="InterPro"/>
</dbReference>
<dbReference type="InterPro" id="IPR002125">
    <property type="entry name" value="CMP_dCMP_dom"/>
</dbReference>
<evidence type="ECO:0000256" key="1">
    <source>
        <dbReference type="ARBA" id="ARBA00006576"/>
    </source>
</evidence>
<protein>
    <recommendedName>
        <fullName evidence="5">CMP/dCMP-type deaminase domain-containing protein</fullName>
    </recommendedName>
</protein>
<proteinExistence type="inferred from homology"/>
<dbReference type="PROSITE" id="PS51747">
    <property type="entry name" value="CYT_DCMP_DEAMINASES_2"/>
    <property type="match status" value="1"/>
</dbReference>
<dbReference type="SUPFAM" id="SSF53927">
    <property type="entry name" value="Cytidine deaminase-like"/>
    <property type="match status" value="1"/>
</dbReference>
<sequence>MERPDWDTYFKNIVLVTKDRSPCERLHVGCLLVHENRIIAQGYNGFLPGVEHISIIRDGHEQATVHAEQNAIVDCAKRGVSCNNCTAYVTHYPCMRLMCAAGIKDIKYIEDYPLCETFSKLANVSLNRL</sequence>
<dbReference type="PANTHER" id="PTHR11086:SF18">
    <property type="entry name" value="DEOXYCYTIDYLATE DEAMINASE"/>
    <property type="match status" value="1"/>
</dbReference>
<reference evidence="6" key="1">
    <citation type="journal article" date="2020" name="Nature">
        <title>Giant virus diversity and host interactions through global metagenomics.</title>
        <authorList>
            <person name="Schulz F."/>
            <person name="Roux S."/>
            <person name="Paez-Espino D."/>
            <person name="Jungbluth S."/>
            <person name="Walsh D.A."/>
            <person name="Denef V.J."/>
            <person name="McMahon K.D."/>
            <person name="Konstantinidis K.T."/>
            <person name="Eloe-Fadrosh E.A."/>
            <person name="Kyrpides N.C."/>
            <person name="Woyke T."/>
        </authorList>
    </citation>
    <scope>NUCLEOTIDE SEQUENCE</scope>
    <source>
        <strain evidence="6">GVMAG-M-3300025727-45</strain>
    </source>
</reference>
<dbReference type="Pfam" id="PF00383">
    <property type="entry name" value="dCMP_cyt_deam_1"/>
    <property type="match status" value="1"/>
</dbReference>
<keyword evidence="4" id="KW-0862">Zinc</keyword>
<dbReference type="GO" id="GO:0006220">
    <property type="term" value="P:pyrimidine nucleotide metabolic process"/>
    <property type="evidence" value="ECO:0007669"/>
    <property type="project" value="InterPro"/>
</dbReference>
<accession>A0A6C0J7K4</accession>
<keyword evidence="3" id="KW-0378">Hydrolase</keyword>
<dbReference type="InterPro" id="IPR016193">
    <property type="entry name" value="Cytidine_deaminase-like"/>
</dbReference>
<name>A0A6C0J7K4_9ZZZZ</name>
<dbReference type="PROSITE" id="PS00903">
    <property type="entry name" value="CYT_DCMP_DEAMINASES_1"/>
    <property type="match status" value="1"/>
</dbReference>
<dbReference type="InterPro" id="IPR016473">
    <property type="entry name" value="dCMP_deaminase"/>
</dbReference>
<evidence type="ECO:0000256" key="2">
    <source>
        <dbReference type="ARBA" id="ARBA00022723"/>
    </source>
</evidence>
<comment type="similarity">
    <text evidence="1">Belongs to the cytidine and deoxycytidylate deaminase family.</text>
</comment>
<evidence type="ECO:0000256" key="4">
    <source>
        <dbReference type="ARBA" id="ARBA00022833"/>
    </source>
</evidence>
<dbReference type="PIRSF" id="PIRSF006019">
    <property type="entry name" value="dCMP_deaminase"/>
    <property type="match status" value="1"/>
</dbReference>
<keyword evidence="2" id="KW-0479">Metal-binding</keyword>
<dbReference type="Gene3D" id="3.40.140.10">
    <property type="entry name" value="Cytidine Deaminase, domain 2"/>
    <property type="match status" value="1"/>
</dbReference>
<dbReference type="AlphaFoldDB" id="A0A6C0J7K4"/>
<organism evidence="6">
    <name type="scientific">viral metagenome</name>
    <dbReference type="NCBI Taxonomy" id="1070528"/>
    <lineage>
        <taxon>unclassified sequences</taxon>
        <taxon>metagenomes</taxon>
        <taxon>organismal metagenomes</taxon>
    </lineage>
</organism>
<evidence type="ECO:0000259" key="5">
    <source>
        <dbReference type="PROSITE" id="PS51747"/>
    </source>
</evidence>
<evidence type="ECO:0000313" key="6">
    <source>
        <dbReference type="EMBL" id="QHT99613.1"/>
    </source>
</evidence>
<dbReference type="GO" id="GO:0008270">
    <property type="term" value="F:zinc ion binding"/>
    <property type="evidence" value="ECO:0007669"/>
    <property type="project" value="InterPro"/>
</dbReference>